<accession>A0A444UWN6</accession>
<feature type="domain" description="IRG-type G" evidence="5">
    <location>
        <begin position="42"/>
        <end position="221"/>
    </location>
</feature>
<evidence type="ECO:0000256" key="3">
    <source>
        <dbReference type="ARBA" id="ARBA00022801"/>
    </source>
</evidence>
<dbReference type="PROSITE" id="PS51716">
    <property type="entry name" value="G_IRG"/>
    <property type="match status" value="1"/>
</dbReference>
<dbReference type="GO" id="GO:0005525">
    <property type="term" value="F:GTP binding"/>
    <property type="evidence" value="ECO:0007669"/>
    <property type="project" value="UniProtKB-KW"/>
</dbReference>
<dbReference type="PANTHER" id="PTHR32341">
    <property type="entry name" value="INTERFERON-INDUCIBLE GTPASE"/>
    <property type="match status" value="1"/>
</dbReference>
<dbReference type="InterPro" id="IPR030385">
    <property type="entry name" value="G_IRG_dom"/>
</dbReference>
<dbReference type="FunFam" id="3.40.50.300:FF:000541">
    <property type="entry name" value="Immunity related GTPase M"/>
    <property type="match status" value="1"/>
</dbReference>
<dbReference type="PANTHER" id="PTHR32341:SF17">
    <property type="entry name" value="IRG-TYPE G DOMAIN-CONTAINING PROTEIN"/>
    <property type="match status" value="1"/>
</dbReference>
<dbReference type="Proteomes" id="UP000289886">
    <property type="component" value="Unassembled WGS sequence"/>
</dbReference>
<dbReference type="InterPro" id="IPR051515">
    <property type="entry name" value="IRG"/>
</dbReference>
<dbReference type="InterPro" id="IPR007743">
    <property type="entry name" value="Immunity-related_GTPase-like"/>
</dbReference>
<dbReference type="GO" id="GO:0016020">
    <property type="term" value="C:membrane"/>
    <property type="evidence" value="ECO:0007669"/>
    <property type="project" value="InterPro"/>
</dbReference>
<keyword evidence="7" id="KW-1185">Reference proteome</keyword>
<comment type="similarity">
    <text evidence="1">Belongs to the TRAFAC class dynamin-like GTPase superfamily. IRG family.</text>
</comment>
<keyword evidence="3" id="KW-0378">Hydrolase</keyword>
<proteinExistence type="inferred from homology"/>
<dbReference type="InterPro" id="IPR027417">
    <property type="entry name" value="P-loop_NTPase"/>
</dbReference>
<comment type="caution">
    <text evidence="6">The sequence shown here is derived from an EMBL/GenBank/DDBJ whole genome shotgun (WGS) entry which is preliminary data.</text>
</comment>
<dbReference type="Gene3D" id="3.40.50.300">
    <property type="entry name" value="P-loop containing nucleotide triphosphate hydrolases"/>
    <property type="match status" value="1"/>
</dbReference>
<reference evidence="6 7" key="1">
    <citation type="submission" date="2019-01" db="EMBL/GenBank/DDBJ databases">
        <title>Draft Genome and Complete Hox-Cluster Characterization of the Sterlet Sturgeon (Acipenser ruthenus).</title>
        <authorList>
            <person name="Wei Q."/>
        </authorList>
    </citation>
    <scope>NUCLEOTIDE SEQUENCE [LARGE SCALE GENOMIC DNA]</scope>
    <source>
        <strain evidence="6">WHYD16114868_AA</strain>
        <tissue evidence="6">Blood</tissue>
    </source>
</reference>
<gene>
    <name evidence="6" type="ORF">EOD39_19997</name>
</gene>
<evidence type="ECO:0000313" key="7">
    <source>
        <dbReference type="Proteomes" id="UP000289886"/>
    </source>
</evidence>
<dbReference type="SUPFAM" id="SSF52540">
    <property type="entry name" value="P-loop containing nucleoside triphosphate hydrolases"/>
    <property type="match status" value="1"/>
</dbReference>
<dbReference type="EMBL" id="SCEB01006056">
    <property type="protein sequence ID" value="RXM92562.1"/>
    <property type="molecule type" value="Genomic_DNA"/>
</dbReference>
<name>A0A444UWN6_ACIRT</name>
<evidence type="ECO:0000259" key="5">
    <source>
        <dbReference type="PROSITE" id="PS51716"/>
    </source>
</evidence>
<protein>
    <submittedName>
        <fullName evidence="6">Interferon-inducible GTPase 5</fullName>
    </submittedName>
</protein>
<organism evidence="6 7">
    <name type="scientific">Acipenser ruthenus</name>
    <name type="common">Sterlet sturgeon</name>
    <dbReference type="NCBI Taxonomy" id="7906"/>
    <lineage>
        <taxon>Eukaryota</taxon>
        <taxon>Metazoa</taxon>
        <taxon>Chordata</taxon>
        <taxon>Craniata</taxon>
        <taxon>Vertebrata</taxon>
        <taxon>Euteleostomi</taxon>
        <taxon>Actinopterygii</taxon>
        <taxon>Chondrostei</taxon>
        <taxon>Acipenseriformes</taxon>
        <taxon>Acipenseridae</taxon>
        <taxon>Acipenser</taxon>
    </lineage>
</organism>
<keyword evidence="2" id="KW-0547">Nucleotide-binding</keyword>
<sequence>MDNSSKSFSDEEKKQLQDQFENHGLEGVADIIRRKIESLQNVTLDIAVTGNSGTGKSSLINALMGRKKHEKGAAKAGVTETTMTRKCYEHPTLPTVHLWDLPGVGTSNFPADEYLEKMKFEQYDFFIIVTGNRFRTEDANLSKAIDEMGKKFYFVRCKIDNDMRSVELEGGNVEEELEKIRKYCEKSLKDAGINSCLFFLLSSFELHKYDFTKFKQAILNGLPSIKRDVFLLSLSNITADAIQPKLKILKGQVWQYAMQSGLVGAVPVPGLSFACDIAMFITALTYFRNTLGLDDESLKRLSRVSGREFAALKAEVKNPIINDLSFNNVSAALASTSFASLLVADEISDFIPIIGSIIGASMSCYAAYKVLNHFLDEFAMYAENVMKVAFEKP</sequence>
<evidence type="ECO:0000256" key="4">
    <source>
        <dbReference type="ARBA" id="ARBA00023134"/>
    </source>
</evidence>
<dbReference type="GO" id="GO:0003924">
    <property type="term" value="F:GTPase activity"/>
    <property type="evidence" value="ECO:0007669"/>
    <property type="project" value="TreeGrafter"/>
</dbReference>
<dbReference type="AlphaFoldDB" id="A0A444UWN6"/>
<keyword evidence="4" id="KW-0342">GTP-binding</keyword>
<evidence type="ECO:0000256" key="2">
    <source>
        <dbReference type="ARBA" id="ARBA00022741"/>
    </source>
</evidence>
<dbReference type="Pfam" id="PF05049">
    <property type="entry name" value="IIGP"/>
    <property type="match status" value="1"/>
</dbReference>
<evidence type="ECO:0000256" key="1">
    <source>
        <dbReference type="ARBA" id="ARBA00005429"/>
    </source>
</evidence>
<evidence type="ECO:0000313" key="6">
    <source>
        <dbReference type="EMBL" id="RXM92562.1"/>
    </source>
</evidence>